<dbReference type="CDD" id="cd19531">
    <property type="entry name" value="LCL_NRPS-like"/>
    <property type="match status" value="1"/>
</dbReference>
<dbReference type="PANTHER" id="PTHR45527:SF1">
    <property type="entry name" value="FATTY ACID SYNTHASE"/>
    <property type="match status" value="1"/>
</dbReference>
<feature type="domain" description="Condensation" evidence="2">
    <location>
        <begin position="44"/>
        <end position="472"/>
    </location>
</feature>
<keyword evidence="4" id="KW-1185">Reference proteome</keyword>
<protein>
    <recommendedName>
        <fullName evidence="2">Condensation domain-containing protein</fullName>
    </recommendedName>
</protein>
<dbReference type="Pfam" id="PF00668">
    <property type="entry name" value="Condensation"/>
    <property type="match status" value="1"/>
</dbReference>
<dbReference type="PANTHER" id="PTHR45527">
    <property type="entry name" value="NONRIBOSOMAL PEPTIDE SYNTHETASE"/>
    <property type="match status" value="1"/>
</dbReference>
<dbReference type="Proteomes" id="UP001500340">
    <property type="component" value="Unassembled WGS sequence"/>
</dbReference>
<name>A0ABN0YAD6_9BACL</name>
<accession>A0ABN0YAD6</accession>
<evidence type="ECO:0000313" key="4">
    <source>
        <dbReference type="Proteomes" id="UP001500340"/>
    </source>
</evidence>
<dbReference type="SUPFAM" id="SSF52777">
    <property type="entry name" value="CoA-dependent acyltransferases"/>
    <property type="match status" value="2"/>
</dbReference>
<dbReference type="Gene3D" id="3.30.559.10">
    <property type="entry name" value="Chloramphenicol acetyltransferase-like domain"/>
    <property type="match status" value="1"/>
</dbReference>
<sequence>MKNKKDMIKALSREQLAALLTKTRENKKNEIVRADRSSSSFSQSYAQQRQWFMEQLMSGGAANVPQSYLLKGEVRPELLEAALNAIVERHESLRTVFNTIDYVPSQIIKPYEPFKVEVICLEEGDREERMVKVREINREFANRPFDLTVGPLWRFCMMRLSAEETVLTLSLHHMVCDGWSFGVIMRELAQTYAALLNGEAALPPLPVQYADYSEWQRRKIESGELDNQLAYWSGKLRNAPPSIRLPFDYKRSGAQTYRGRTEYFTLDGDTAKAVHEVGLRLKGSAYHLMLSVLSLLLHHCSLDETICIGTPVANRNRMELESLIGLFINTVVIQSRFEAGMTFAELFAQVRDDCREAFNHAEIPFEKVVAELGVERQARQSPVFQVLYVQTEESMLNIRMPGIEAEAIPVSTDTAQFDLSLYATMMKNGITAGFEYNTDLFSRNTITGWIEDFKILLRLAVNDPQQPIERLLAAVSRKKFPLTVVSSFESGPIAESIEFWLDRLSIRAKLQFAPYSQVFQQLIDEDGLLGRSREGIGLIMLRLEDWMQGTGAGEEGVEVALTENTRSFIQYVKSFAGRPSSRLLLLLCPSSDKVDGNRALKHLIGRLEERIAAALAGSRNVELLRGEDIIRKYGLEHYNDGLGDEESHVPYLREFFAAMGTETVLHLFHRGTGAPVRPSVTNG</sequence>
<proteinExistence type="predicted"/>
<evidence type="ECO:0000313" key="3">
    <source>
        <dbReference type="EMBL" id="GAA0388939.1"/>
    </source>
</evidence>
<dbReference type="InterPro" id="IPR023213">
    <property type="entry name" value="CAT-like_dom_sf"/>
</dbReference>
<dbReference type="InterPro" id="IPR036514">
    <property type="entry name" value="SGNH_hydro_sf"/>
</dbReference>
<gene>
    <name evidence="3" type="ORF">GCM10008933_19890</name>
</gene>
<dbReference type="RefSeq" id="WP_343860479.1">
    <property type="nucleotide sequence ID" value="NZ_BAAACX010000008.1"/>
</dbReference>
<dbReference type="EMBL" id="BAAACX010000008">
    <property type="protein sequence ID" value="GAA0388939.1"/>
    <property type="molecule type" value="Genomic_DNA"/>
</dbReference>
<dbReference type="Gene3D" id="3.40.50.1110">
    <property type="entry name" value="SGNH hydrolase"/>
    <property type="match status" value="1"/>
</dbReference>
<evidence type="ECO:0000256" key="1">
    <source>
        <dbReference type="ARBA" id="ARBA00022737"/>
    </source>
</evidence>
<dbReference type="Gene3D" id="3.30.559.30">
    <property type="entry name" value="Nonribosomal peptide synthetase, condensation domain"/>
    <property type="match status" value="1"/>
</dbReference>
<dbReference type="InterPro" id="IPR001242">
    <property type="entry name" value="Condensation_dom"/>
</dbReference>
<reference evidence="3 4" key="1">
    <citation type="journal article" date="2019" name="Int. J. Syst. Evol. Microbiol.">
        <title>The Global Catalogue of Microorganisms (GCM) 10K type strain sequencing project: providing services to taxonomists for standard genome sequencing and annotation.</title>
        <authorList>
            <consortium name="The Broad Institute Genomics Platform"/>
            <consortium name="The Broad Institute Genome Sequencing Center for Infectious Disease"/>
            <person name="Wu L."/>
            <person name="Ma J."/>
        </authorList>
    </citation>
    <scope>NUCLEOTIDE SEQUENCE [LARGE SCALE GENOMIC DNA]</scope>
    <source>
        <strain evidence="3 4">JCM 12774</strain>
    </source>
</reference>
<keyword evidence="1" id="KW-0677">Repeat</keyword>
<evidence type="ECO:0000259" key="2">
    <source>
        <dbReference type="Pfam" id="PF00668"/>
    </source>
</evidence>
<comment type="caution">
    <text evidence="3">The sequence shown here is derived from an EMBL/GenBank/DDBJ whole genome shotgun (WGS) entry which is preliminary data.</text>
</comment>
<organism evidence="3 4">
    <name type="scientific">Paenibacillus motobuensis</name>
    <dbReference type="NCBI Taxonomy" id="295324"/>
    <lineage>
        <taxon>Bacteria</taxon>
        <taxon>Bacillati</taxon>
        <taxon>Bacillota</taxon>
        <taxon>Bacilli</taxon>
        <taxon>Bacillales</taxon>
        <taxon>Paenibacillaceae</taxon>
        <taxon>Paenibacillus</taxon>
    </lineage>
</organism>